<gene>
    <name evidence="2" type="ORF">SEMRO_622_G176970.1</name>
</gene>
<feature type="compositionally biased region" description="Basic and acidic residues" evidence="1">
    <location>
        <begin position="19"/>
        <end position="33"/>
    </location>
</feature>
<sequence>MKASPSNKRQGDAQPEDSNPLKKRTDVKGRGGDSVEDASNRGGHHEPDHTTVVEPALTGEQRLLLIVQDVLCIVSEKDFDDF</sequence>
<reference evidence="2" key="1">
    <citation type="submission" date="2020-06" db="EMBL/GenBank/DDBJ databases">
        <authorList>
            <consortium name="Plant Systems Biology data submission"/>
        </authorList>
    </citation>
    <scope>NUCLEOTIDE SEQUENCE</scope>
    <source>
        <strain evidence="2">D6</strain>
    </source>
</reference>
<comment type="caution">
    <text evidence="2">The sequence shown here is derived from an EMBL/GenBank/DDBJ whole genome shotgun (WGS) entry which is preliminary data.</text>
</comment>
<dbReference type="AlphaFoldDB" id="A0A9N8E3U7"/>
<dbReference type="EMBL" id="CAICTM010000621">
    <property type="protein sequence ID" value="CAB9513933.1"/>
    <property type="molecule type" value="Genomic_DNA"/>
</dbReference>
<evidence type="ECO:0000313" key="3">
    <source>
        <dbReference type="Proteomes" id="UP001153069"/>
    </source>
</evidence>
<dbReference type="Proteomes" id="UP001153069">
    <property type="component" value="Unassembled WGS sequence"/>
</dbReference>
<proteinExistence type="predicted"/>
<organism evidence="2 3">
    <name type="scientific">Seminavis robusta</name>
    <dbReference type="NCBI Taxonomy" id="568900"/>
    <lineage>
        <taxon>Eukaryota</taxon>
        <taxon>Sar</taxon>
        <taxon>Stramenopiles</taxon>
        <taxon>Ochrophyta</taxon>
        <taxon>Bacillariophyta</taxon>
        <taxon>Bacillariophyceae</taxon>
        <taxon>Bacillariophycidae</taxon>
        <taxon>Naviculales</taxon>
        <taxon>Naviculaceae</taxon>
        <taxon>Seminavis</taxon>
    </lineage>
</organism>
<name>A0A9N8E3U7_9STRA</name>
<evidence type="ECO:0000256" key="1">
    <source>
        <dbReference type="SAM" id="MobiDB-lite"/>
    </source>
</evidence>
<protein>
    <submittedName>
        <fullName evidence="2">Uncharacterized protein</fullName>
    </submittedName>
</protein>
<accession>A0A9N8E3U7</accession>
<keyword evidence="3" id="KW-1185">Reference proteome</keyword>
<evidence type="ECO:0000313" key="2">
    <source>
        <dbReference type="EMBL" id="CAB9513933.1"/>
    </source>
</evidence>
<feature type="region of interest" description="Disordered" evidence="1">
    <location>
        <begin position="1"/>
        <end position="55"/>
    </location>
</feature>